<sequence length="74" mass="8397">MFPMNTTTYSNQWVNVTGPFLSSGGYNPIPPPPWYVTHWPELVVLALTAVTVLASLTIPEVRYLAFKFLKRERA</sequence>
<reference evidence="3" key="2">
    <citation type="submission" date="2020-03" db="EMBL/GenBank/DDBJ databases">
        <title>Complete Genome Sequences of Extremely Thermoacidophilic, Metal-Mobilizing Type-Strain Members of the Archaeal Family Sulfolobaceae: Acidianus brierleyi DSM-1651T, Acidianus sulfidivorans DSM-18786T, Metallosphaera hakonensis DSM-7519T, and Metallosphaera prunae DSM-10039T.</title>
        <authorList>
            <person name="Counts J.A."/>
            <person name="Kelly R.M."/>
        </authorList>
    </citation>
    <scope>NUCLEOTIDE SEQUENCE [LARGE SCALE GENOMIC DNA]</scope>
    <source>
        <strain evidence="3">HO1-1</strain>
    </source>
</reference>
<keyword evidence="1" id="KW-0812">Transmembrane</keyword>
<protein>
    <submittedName>
        <fullName evidence="2">Uncharacterized protein</fullName>
    </submittedName>
</protein>
<organism evidence="2 3">
    <name type="scientific">Metallosphaera hakonensis JCM 8857 = DSM 7519</name>
    <dbReference type="NCBI Taxonomy" id="1293036"/>
    <lineage>
        <taxon>Archaea</taxon>
        <taxon>Thermoproteota</taxon>
        <taxon>Thermoprotei</taxon>
        <taxon>Sulfolobales</taxon>
        <taxon>Sulfolobaceae</taxon>
        <taxon>Metallosphaera</taxon>
    </lineage>
</organism>
<reference evidence="2 3" key="1">
    <citation type="submission" date="2018-05" db="EMBL/GenBank/DDBJ databases">
        <title>Complete Genome Sequences of Extremely Thermoacidophilic, Metal-Mobilizing Type-Strain Members of the Archaeal Family Sulfolobaceae: Acidianus brierleyi DSM-1651T, Acidianus sulfidivorans DSM-18786T, Metallosphaera hakonensis DSM-7519T, and Metallosphaera prunae DSM-10039T.</title>
        <authorList>
            <person name="Counts J.A."/>
            <person name="Kelly R.M."/>
        </authorList>
    </citation>
    <scope>NUCLEOTIDE SEQUENCE [LARGE SCALE GENOMIC DNA]</scope>
    <source>
        <strain evidence="2 3">HO1-1</strain>
    </source>
</reference>
<gene>
    <name evidence="2" type="ORF">DFR87_06215</name>
</gene>
<dbReference type="STRING" id="1293036.GCA_001315825_03125"/>
<name>A0A2U9ITK4_9CREN</name>
<dbReference type="Proteomes" id="UP000247586">
    <property type="component" value="Chromosome"/>
</dbReference>
<proteinExistence type="predicted"/>
<accession>A0A2U9ITK4</accession>
<evidence type="ECO:0000313" key="3">
    <source>
        <dbReference type="Proteomes" id="UP000247586"/>
    </source>
</evidence>
<evidence type="ECO:0000256" key="1">
    <source>
        <dbReference type="SAM" id="Phobius"/>
    </source>
</evidence>
<dbReference type="AlphaFoldDB" id="A0A2U9ITK4"/>
<keyword evidence="1" id="KW-1133">Transmembrane helix</keyword>
<dbReference type="KEGG" id="mhk:DFR87_06215"/>
<reference evidence="3" key="3">
    <citation type="submission" date="2020-03" db="EMBL/GenBank/DDBJ databases">
        <title>Sequencing and Assembly of Multiple Reported Metal-Biooxidizing Members of the Extremely Thermoacidophilic Archaeal Family Sulfolobaceae.</title>
        <authorList>
            <person name="Counts J.A."/>
            <person name="Kelly R.M."/>
        </authorList>
    </citation>
    <scope>NUCLEOTIDE SEQUENCE [LARGE SCALE GENOMIC DNA]</scope>
    <source>
        <strain evidence="3">HO1-1</strain>
    </source>
</reference>
<dbReference type="EMBL" id="CP029287">
    <property type="protein sequence ID" value="AWR99366.1"/>
    <property type="molecule type" value="Genomic_DNA"/>
</dbReference>
<keyword evidence="3" id="KW-1185">Reference proteome</keyword>
<evidence type="ECO:0000313" key="2">
    <source>
        <dbReference type="EMBL" id="AWR99366.1"/>
    </source>
</evidence>
<feature type="transmembrane region" description="Helical" evidence="1">
    <location>
        <begin position="42"/>
        <end position="65"/>
    </location>
</feature>
<keyword evidence="1" id="KW-0472">Membrane</keyword>